<reference evidence="8 9" key="1">
    <citation type="submission" date="2023-12" db="EMBL/GenBank/DDBJ databases">
        <title>Baltic Sea Cyanobacteria.</title>
        <authorList>
            <person name="Delbaje E."/>
            <person name="Fewer D.P."/>
            <person name="Shishido T.K."/>
        </authorList>
    </citation>
    <scope>NUCLEOTIDE SEQUENCE [LARGE SCALE GENOMIC DNA]</scope>
    <source>
        <strain evidence="8 9">UHCC 0281</strain>
    </source>
</reference>
<comment type="catalytic activity">
    <reaction evidence="4 5">
        <text>an acyl phosphate + H2O = a carboxylate + phosphate + H(+)</text>
        <dbReference type="Rhea" id="RHEA:14965"/>
        <dbReference type="ChEBI" id="CHEBI:15377"/>
        <dbReference type="ChEBI" id="CHEBI:15378"/>
        <dbReference type="ChEBI" id="CHEBI:29067"/>
        <dbReference type="ChEBI" id="CHEBI:43474"/>
        <dbReference type="ChEBI" id="CHEBI:59918"/>
        <dbReference type="EC" id="3.6.1.7"/>
    </reaction>
</comment>
<comment type="similarity">
    <text evidence="1 6">Belongs to the acylphosphatase family.</text>
</comment>
<feature type="domain" description="Acylphosphatase-like" evidence="7">
    <location>
        <begin position="8"/>
        <end position="94"/>
    </location>
</feature>
<name>A0ABU5SVA9_9CYAN</name>
<accession>A0ABU5SVA9</accession>
<dbReference type="NCBIfam" id="NF011023">
    <property type="entry name" value="PRK14452.1"/>
    <property type="match status" value="1"/>
</dbReference>
<proteinExistence type="inferred from homology"/>
<dbReference type="PANTHER" id="PTHR47268">
    <property type="entry name" value="ACYLPHOSPHATASE"/>
    <property type="match status" value="1"/>
</dbReference>
<evidence type="ECO:0000256" key="1">
    <source>
        <dbReference type="ARBA" id="ARBA00005614"/>
    </source>
</evidence>
<dbReference type="GO" id="GO:0003998">
    <property type="term" value="F:acylphosphatase activity"/>
    <property type="evidence" value="ECO:0007669"/>
    <property type="project" value="UniProtKB-EC"/>
</dbReference>
<evidence type="ECO:0000256" key="6">
    <source>
        <dbReference type="RuleBase" id="RU004168"/>
    </source>
</evidence>
<dbReference type="InterPro" id="IPR017968">
    <property type="entry name" value="Acylphosphatase_CS"/>
</dbReference>
<evidence type="ECO:0000313" key="8">
    <source>
        <dbReference type="EMBL" id="MEA5441972.1"/>
    </source>
</evidence>
<dbReference type="EC" id="3.6.1.7" evidence="2 5"/>
<organism evidence="8 9">
    <name type="scientific">Cyanobium gracile UHCC 0281</name>
    <dbReference type="NCBI Taxonomy" id="3110309"/>
    <lineage>
        <taxon>Bacteria</taxon>
        <taxon>Bacillati</taxon>
        <taxon>Cyanobacteriota</taxon>
        <taxon>Cyanophyceae</taxon>
        <taxon>Synechococcales</taxon>
        <taxon>Prochlorococcaceae</taxon>
        <taxon>Cyanobium</taxon>
    </lineage>
</organism>
<dbReference type="InterPro" id="IPR036046">
    <property type="entry name" value="Acylphosphatase-like_dom_sf"/>
</dbReference>
<dbReference type="Pfam" id="PF00708">
    <property type="entry name" value="Acylphosphatase"/>
    <property type="match status" value="1"/>
</dbReference>
<evidence type="ECO:0000256" key="2">
    <source>
        <dbReference type="ARBA" id="ARBA00012150"/>
    </source>
</evidence>
<evidence type="ECO:0000259" key="7">
    <source>
        <dbReference type="PROSITE" id="PS51160"/>
    </source>
</evidence>
<evidence type="ECO:0000256" key="5">
    <source>
        <dbReference type="PROSITE-ProRule" id="PRU00520"/>
    </source>
</evidence>
<evidence type="ECO:0000313" key="9">
    <source>
        <dbReference type="Proteomes" id="UP001302329"/>
    </source>
</evidence>
<dbReference type="PANTHER" id="PTHR47268:SF4">
    <property type="entry name" value="ACYLPHOSPHATASE"/>
    <property type="match status" value="1"/>
</dbReference>
<dbReference type="InterPro" id="IPR020456">
    <property type="entry name" value="Acylphosphatase"/>
</dbReference>
<dbReference type="EMBL" id="JAYGHY010000011">
    <property type="protein sequence ID" value="MEA5441972.1"/>
    <property type="molecule type" value="Genomic_DNA"/>
</dbReference>
<dbReference type="InterPro" id="IPR001792">
    <property type="entry name" value="Acylphosphatase-like_dom"/>
</dbReference>
<feature type="active site" evidence="5">
    <location>
        <position position="23"/>
    </location>
</feature>
<dbReference type="SUPFAM" id="SSF54975">
    <property type="entry name" value="Acylphosphatase/BLUF domain-like"/>
    <property type="match status" value="1"/>
</dbReference>
<dbReference type="Proteomes" id="UP001302329">
    <property type="component" value="Unassembled WGS sequence"/>
</dbReference>
<sequence>MSATPQERWRMNVRGLVQGVGYRVGCRQKAIDLGLSGWVRNRSDGSVDLEAEGLPDRLEELRLWCEKGPQGAQVSGVSSGQVAVAGTDWFEIRS</sequence>
<keyword evidence="5 8" id="KW-0378">Hydrolase</keyword>
<evidence type="ECO:0000256" key="4">
    <source>
        <dbReference type="ARBA" id="ARBA00047645"/>
    </source>
</evidence>
<comment type="caution">
    <text evidence="8">The sequence shown here is derived from an EMBL/GenBank/DDBJ whole genome shotgun (WGS) entry which is preliminary data.</text>
</comment>
<dbReference type="Gene3D" id="3.30.70.100">
    <property type="match status" value="1"/>
</dbReference>
<dbReference type="RefSeq" id="WP_323356071.1">
    <property type="nucleotide sequence ID" value="NZ_JAYGHY010000011.1"/>
</dbReference>
<dbReference type="PROSITE" id="PS51160">
    <property type="entry name" value="ACYLPHOSPHATASE_3"/>
    <property type="match status" value="1"/>
</dbReference>
<gene>
    <name evidence="8" type="ORF">VB739_05345</name>
</gene>
<feature type="active site" evidence="5">
    <location>
        <position position="41"/>
    </location>
</feature>
<protein>
    <recommendedName>
        <fullName evidence="3 5">acylphosphatase</fullName>
        <ecNumber evidence="2 5">3.6.1.7</ecNumber>
    </recommendedName>
</protein>
<keyword evidence="9" id="KW-1185">Reference proteome</keyword>
<dbReference type="PROSITE" id="PS00151">
    <property type="entry name" value="ACYLPHOSPHATASE_2"/>
    <property type="match status" value="1"/>
</dbReference>
<evidence type="ECO:0000256" key="3">
    <source>
        <dbReference type="ARBA" id="ARBA00015991"/>
    </source>
</evidence>